<dbReference type="SMART" id="SM00363">
    <property type="entry name" value="S4"/>
    <property type="match status" value="1"/>
</dbReference>
<accession>A0ABS1IZ87</accession>
<dbReference type="PANTHER" id="PTHR21600">
    <property type="entry name" value="MITOCHONDRIAL RNA PSEUDOURIDINE SYNTHASE"/>
    <property type="match status" value="1"/>
</dbReference>
<comment type="caution">
    <text evidence="8">The sequence shown here is derived from an EMBL/GenBank/DDBJ whole genome shotgun (WGS) entry which is preliminary data.</text>
</comment>
<dbReference type="RefSeq" id="WP_208428692.1">
    <property type="nucleotide sequence ID" value="NZ_JAEPRJ010000001.1"/>
</dbReference>
<keyword evidence="9" id="KW-1185">Reference proteome</keyword>
<reference evidence="8 9" key="1">
    <citation type="submission" date="2021-01" db="EMBL/GenBank/DDBJ databases">
        <title>Isolation and description of Catonella massiliensis sp. nov., a novel Catonella species, isolated from a stable periodontitis subject.</title>
        <authorList>
            <person name="Antezack A."/>
            <person name="Boxberger M."/>
            <person name="La Scola B."/>
            <person name="Monnet-Corti V."/>
        </authorList>
    </citation>
    <scope>NUCLEOTIDE SEQUENCE [LARGE SCALE GENOMIC DNA]</scope>
    <source>
        <strain evidence="8 9">Marseille-Q4567</strain>
    </source>
</reference>
<feature type="domain" description="RNA-binding S4" evidence="7">
    <location>
        <begin position="13"/>
        <end position="77"/>
    </location>
</feature>
<evidence type="ECO:0000256" key="4">
    <source>
        <dbReference type="ARBA" id="ARBA00031870"/>
    </source>
</evidence>
<dbReference type="SUPFAM" id="SSF55120">
    <property type="entry name" value="Pseudouridine synthase"/>
    <property type="match status" value="1"/>
</dbReference>
<comment type="similarity">
    <text evidence="2">Belongs to the pseudouridine synthase RluA family.</text>
</comment>
<dbReference type="Proteomes" id="UP000604730">
    <property type="component" value="Unassembled WGS sequence"/>
</dbReference>
<dbReference type="InterPro" id="IPR002942">
    <property type="entry name" value="S4_RNA-bd"/>
</dbReference>
<evidence type="ECO:0000256" key="6">
    <source>
        <dbReference type="PROSITE-ProRule" id="PRU00182"/>
    </source>
</evidence>
<dbReference type="InterPro" id="IPR050188">
    <property type="entry name" value="RluA_PseudoU_synthase"/>
</dbReference>
<organism evidence="8 9">
    <name type="scientific">Catonella massiliensis</name>
    <dbReference type="NCBI Taxonomy" id="2799636"/>
    <lineage>
        <taxon>Bacteria</taxon>
        <taxon>Bacillati</taxon>
        <taxon>Bacillota</taxon>
        <taxon>Clostridia</taxon>
        <taxon>Lachnospirales</taxon>
        <taxon>Lachnospiraceae</taxon>
        <taxon>Catonella</taxon>
    </lineage>
</organism>
<dbReference type="CDD" id="cd02869">
    <property type="entry name" value="PseudoU_synth_RluA_like"/>
    <property type="match status" value="1"/>
</dbReference>
<name>A0ABS1IZ87_9FIRM</name>
<evidence type="ECO:0000259" key="7">
    <source>
        <dbReference type="SMART" id="SM00363"/>
    </source>
</evidence>
<gene>
    <name evidence="8" type="ORF">JJN12_05220</name>
</gene>
<keyword evidence="6" id="KW-0694">RNA-binding</keyword>
<dbReference type="EMBL" id="JAEPRJ010000001">
    <property type="protein sequence ID" value="MBK5897189.1"/>
    <property type="molecule type" value="Genomic_DNA"/>
</dbReference>
<dbReference type="PROSITE" id="PS01129">
    <property type="entry name" value="PSI_RLU"/>
    <property type="match status" value="1"/>
</dbReference>
<dbReference type="Gene3D" id="3.10.290.10">
    <property type="entry name" value="RNA-binding S4 domain"/>
    <property type="match status" value="1"/>
</dbReference>
<dbReference type="Gene3D" id="3.30.2350.10">
    <property type="entry name" value="Pseudouridine synthase"/>
    <property type="match status" value="1"/>
</dbReference>
<proteinExistence type="inferred from homology"/>
<dbReference type="Pfam" id="PF00849">
    <property type="entry name" value="PseudoU_synth_2"/>
    <property type="match status" value="1"/>
</dbReference>
<evidence type="ECO:0000256" key="2">
    <source>
        <dbReference type="ARBA" id="ARBA00010876"/>
    </source>
</evidence>
<dbReference type="InterPro" id="IPR006224">
    <property type="entry name" value="PsdUridine_synth_RluA-like_CS"/>
</dbReference>
<evidence type="ECO:0000256" key="3">
    <source>
        <dbReference type="ARBA" id="ARBA00023235"/>
    </source>
</evidence>
<evidence type="ECO:0000313" key="8">
    <source>
        <dbReference type="EMBL" id="MBK5897189.1"/>
    </source>
</evidence>
<evidence type="ECO:0000313" key="9">
    <source>
        <dbReference type="Proteomes" id="UP000604730"/>
    </source>
</evidence>
<sequence>MILLKIKHIEAGGRLDKYLMKFLKEAPASFIYKMLRKKNIVLNGKKAAGSECLKEDDEVKLYLSDETVVKFGGKVISSKTADREYEATAEDELESGADNSLYDRLKNLKWEYDEPQVIYEDRDIIILNKPVNVLSQIAKLGDVSMNEWLISYLIKSGSLSANDLLTVKPAVVNRLDRNTSGIILAGKTLSGLRFLSDIIKTRKIEKYYLTIVKGEMKENITAEAYLLKNDSHNTVRIYKDKVQGADYIKTAYEVLKVSVGHSLLRVKLITGKSHQIRAHLSFLGYPVIGDGKYGLKSENTTYRRMGLNSQFLHSYEIKFPEIDGDFAYLSGKSFKVDLPERLKRVADKLGFNL</sequence>
<dbReference type="InterPro" id="IPR020103">
    <property type="entry name" value="PsdUridine_synth_cat_dom_sf"/>
</dbReference>
<keyword evidence="3" id="KW-0413">Isomerase</keyword>
<evidence type="ECO:0000256" key="5">
    <source>
        <dbReference type="ARBA" id="ARBA00033164"/>
    </source>
</evidence>
<comment type="catalytic activity">
    <reaction evidence="1">
        <text>a uridine in RNA = a pseudouridine in RNA</text>
        <dbReference type="Rhea" id="RHEA:48348"/>
        <dbReference type="Rhea" id="RHEA-COMP:12068"/>
        <dbReference type="Rhea" id="RHEA-COMP:12069"/>
        <dbReference type="ChEBI" id="CHEBI:65314"/>
        <dbReference type="ChEBI" id="CHEBI:65315"/>
    </reaction>
</comment>
<evidence type="ECO:0000256" key="1">
    <source>
        <dbReference type="ARBA" id="ARBA00000073"/>
    </source>
</evidence>
<dbReference type="PANTHER" id="PTHR21600:SF83">
    <property type="entry name" value="PSEUDOURIDYLATE SYNTHASE RPUSD4, MITOCHONDRIAL"/>
    <property type="match status" value="1"/>
</dbReference>
<dbReference type="PROSITE" id="PS50889">
    <property type="entry name" value="S4"/>
    <property type="match status" value="1"/>
</dbReference>
<protein>
    <recommendedName>
        <fullName evidence="4">RNA pseudouridylate synthase</fullName>
    </recommendedName>
    <alternativeName>
        <fullName evidence="5">RNA-uridine isomerase</fullName>
    </alternativeName>
</protein>
<dbReference type="InterPro" id="IPR036986">
    <property type="entry name" value="S4_RNA-bd_sf"/>
</dbReference>
<dbReference type="InterPro" id="IPR006145">
    <property type="entry name" value="PsdUridine_synth_RsuA/RluA"/>
</dbReference>